<reference evidence="14 15" key="1">
    <citation type="submission" date="2019-02" db="EMBL/GenBank/DDBJ databases">
        <authorList>
            <person name="Khodamoradi S."/>
            <person name="Hahnke R.L."/>
            <person name="Kaempfer P."/>
            <person name="Schumann P."/>
            <person name="Rohde M."/>
            <person name="Steinert M."/>
            <person name="Luzhetskyy A."/>
            <person name="Wink J."/>
            <person name="Ruckert C."/>
        </authorList>
    </citation>
    <scope>NUCLEOTIDE SEQUENCE [LARGE SCALE GENOMIC DNA]</scope>
    <source>
        <strain evidence="14 15">M2</strain>
    </source>
</reference>
<dbReference type="InterPro" id="IPR000620">
    <property type="entry name" value="EamA_dom"/>
</dbReference>
<comment type="subcellular location">
    <subcellularLocation>
        <location evidence="1">Cell membrane</location>
        <topology evidence="1">Multi-pass membrane protein</topology>
    </subcellularLocation>
</comment>
<feature type="transmembrane region" description="Helical" evidence="12">
    <location>
        <begin position="144"/>
        <end position="161"/>
    </location>
</feature>
<evidence type="ECO:0000256" key="2">
    <source>
        <dbReference type="ARBA" id="ARBA00007362"/>
    </source>
</evidence>
<evidence type="ECO:0000256" key="3">
    <source>
        <dbReference type="ARBA" id="ARBA00022475"/>
    </source>
</evidence>
<evidence type="ECO:0000256" key="12">
    <source>
        <dbReference type="SAM" id="Phobius"/>
    </source>
</evidence>
<keyword evidence="5" id="KW-0997">Cell inner membrane</keyword>
<feature type="transmembrane region" description="Helical" evidence="12">
    <location>
        <begin position="114"/>
        <end position="132"/>
    </location>
</feature>
<dbReference type="Pfam" id="PF00892">
    <property type="entry name" value="EamA"/>
    <property type="match status" value="1"/>
</dbReference>
<evidence type="ECO:0000313" key="14">
    <source>
        <dbReference type="EMBL" id="QBI52174.1"/>
    </source>
</evidence>
<dbReference type="InterPro" id="IPR037185">
    <property type="entry name" value="EmrE-like"/>
</dbReference>
<dbReference type="OrthoDB" id="9783707at2"/>
<dbReference type="Proteomes" id="UP000292235">
    <property type="component" value="Chromosome"/>
</dbReference>
<feature type="domain" description="EamA" evidence="13">
    <location>
        <begin position="146"/>
        <end position="278"/>
    </location>
</feature>
<name>A0A4P6Q0G6_9ACTN</name>
<feature type="transmembrane region" description="Helical" evidence="12">
    <location>
        <begin position="206"/>
        <end position="227"/>
    </location>
</feature>
<feature type="transmembrane region" description="Helical" evidence="12">
    <location>
        <begin position="57"/>
        <end position="78"/>
    </location>
</feature>
<gene>
    <name evidence="14" type="ORF">EKD16_01785</name>
</gene>
<keyword evidence="4" id="KW-0444">Lipid biosynthesis</keyword>
<evidence type="ECO:0000256" key="7">
    <source>
        <dbReference type="ARBA" id="ARBA00022692"/>
    </source>
</evidence>
<dbReference type="PANTHER" id="PTHR30561">
    <property type="entry name" value="SMR FAMILY PROTON-DEPENDENT DRUG EFFLUX TRANSPORTER SUGE"/>
    <property type="match status" value="1"/>
</dbReference>
<keyword evidence="8" id="KW-0448">Lipopolysaccharide biosynthesis</keyword>
<evidence type="ECO:0000256" key="10">
    <source>
        <dbReference type="ARBA" id="ARBA00023098"/>
    </source>
</evidence>
<dbReference type="Gene3D" id="1.10.3730.20">
    <property type="match status" value="1"/>
</dbReference>
<keyword evidence="7 12" id="KW-0812">Transmembrane</keyword>
<dbReference type="EMBL" id="CP036455">
    <property type="protein sequence ID" value="QBI52174.1"/>
    <property type="molecule type" value="Genomic_DNA"/>
</dbReference>
<evidence type="ECO:0000256" key="5">
    <source>
        <dbReference type="ARBA" id="ARBA00022519"/>
    </source>
</evidence>
<dbReference type="GO" id="GO:0022857">
    <property type="term" value="F:transmembrane transporter activity"/>
    <property type="evidence" value="ECO:0007669"/>
    <property type="project" value="InterPro"/>
</dbReference>
<keyword evidence="15" id="KW-1185">Reference proteome</keyword>
<keyword evidence="11 12" id="KW-0472">Membrane</keyword>
<evidence type="ECO:0000259" key="13">
    <source>
        <dbReference type="Pfam" id="PF00892"/>
    </source>
</evidence>
<keyword evidence="3" id="KW-1003">Cell membrane</keyword>
<keyword evidence="10" id="KW-0443">Lipid metabolism</keyword>
<evidence type="ECO:0000313" key="15">
    <source>
        <dbReference type="Proteomes" id="UP000292235"/>
    </source>
</evidence>
<feature type="transmembrane region" description="Helical" evidence="12">
    <location>
        <begin position="233"/>
        <end position="254"/>
    </location>
</feature>
<accession>A0A4P6Q0G6</accession>
<dbReference type="InterPro" id="IPR000390">
    <property type="entry name" value="Small_drug/metabolite_transptr"/>
</dbReference>
<protein>
    <submittedName>
        <fullName evidence="14">EamA-like transporter family protein</fullName>
    </submittedName>
</protein>
<evidence type="ECO:0000256" key="4">
    <source>
        <dbReference type="ARBA" id="ARBA00022516"/>
    </source>
</evidence>
<evidence type="ECO:0000256" key="6">
    <source>
        <dbReference type="ARBA" id="ARBA00022556"/>
    </source>
</evidence>
<dbReference type="RefSeq" id="WP_131096766.1">
    <property type="nucleotide sequence ID" value="NZ_CP036455.1"/>
</dbReference>
<proteinExistence type="inferred from homology"/>
<feature type="transmembrane region" description="Helical" evidence="12">
    <location>
        <begin position="90"/>
        <end position="108"/>
    </location>
</feature>
<dbReference type="SUPFAM" id="SSF103481">
    <property type="entry name" value="Multidrug resistance efflux transporter EmrE"/>
    <property type="match status" value="2"/>
</dbReference>
<keyword evidence="6" id="KW-0441">Lipid A biosynthesis</keyword>
<evidence type="ECO:0000256" key="8">
    <source>
        <dbReference type="ARBA" id="ARBA00022985"/>
    </source>
</evidence>
<dbReference type="GO" id="GO:0009103">
    <property type="term" value="P:lipopolysaccharide biosynthetic process"/>
    <property type="evidence" value="ECO:0007669"/>
    <property type="project" value="UniProtKB-KW"/>
</dbReference>
<sequence length="279" mass="28183">MDALAVAAVLTAALLHAVWNAIAHSITDRLVGFALIGAGGLLAGAAVAPFAGLPAPAAWPALALSVVLHIAYMGGLMLSYRLGDFGQVYPLARGTAPWLVAIAAALLFGERLPPAHLCGVVVVCAGLCALTFSQGRPTRVHAPALGAALATGLAIASYTVVDGFGVRSSGDPLAYIAWLMILQGPFYGVVALLARRGRLGAQLRPVWRLGVLGGALSMAAYGLVLWAQTVGTLAGVAALRETGIIIGALIGTAFFGERFGAVRTAAATAVAVGVVLLSS</sequence>
<evidence type="ECO:0000256" key="9">
    <source>
        <dbReference type="ARBA" id="ARBA00022989"/>
    </source>
</evidence>
<evidence type="ECO:0000256" key="11">
    <source>
        <dbReference type="ARBA" id="ARBA00023136"/>
    </source>
</evidence>
<feature type="transmembrane region" description="Helical" evidence="12">
    <location>
        <begin position="173"/>
        <end position="194"/>
    </location>
</feature>
<comment type="similarity">
    <text evidence="2">Belongs to the EamA transporter family.</text>
</comment>
<evidence type="ECO:0000256" key="1">
    <source>
        <dbReference type="ARBA" id="ARBA00004651"/>
    </source>
</evidence>
<dbReference type="PANTHER" id="PTHR30561:SF9">
    <property type="entry name" value="4-AMINO-4-DEOXY-L-ARABINOSE-PHOSPHOUNDECAPRENOL FLIPPASE SUBUNIT ARNF-RELATED"/>
    <property type="match status" value="1"/>
</dbReference>
<dbReference type="AlphaFoldDB" id="A0A4P6Q0G6"/>
<organism evidence="14 15">
    <name type="scientific">Streptomonospora litoralis</name>
    <dbReference type="NCBI Taxonomy" id="2498135"/>
    <lineage>
        <taxon>Bacteria</taxon>
        <taxon>Bacillati</taxon>
        <taxon>Actinomycetota</taxon>
        <taxon>Actinomycetes</taxon>
        <taxon>Streptosporangiales</taxon>
        <taxon>Nocardiopsidaceae</taxon>
        <taxon>Streptomonospora</taxon>
    </lineage>
</organism>
<keyword evidence="9 12" id="KW-1133">Transmembrane helix</keyword>
<dbReference type="GO" id="GO:0005886">
    <property type="term" value="C:plasma membrane"/>
    <property type="evidence" value="ECO:0007669"/>
    <property type="project" value="UniProtKB-SubCell"/>
</dbReference>
<dbReference type="KEGG" id="strr:EKD16_01785"/>